<protein>
    <submittedName>
        <fullName evidence="1">Uncharacterized protein</fullName>
    </submittedName>
</protein>
<name>A0A5N6Q232_9ASTR</name>
<reference evidence="1 2" key="1">
    <citation type="submission" date="2019-05" db="EMBL/GenBank/DDBJ databases">
        <title>Mikania micrantha, genome provides insights into the molecular mechanism of rapid growth.</title>
        <authorList>
            <person name="Liu B."/>
        </authorList>
    </citation>
    <scope>NUCLEOTIDE SEQUENCE [LARGE SCALE GENOMIC DNA]</scope>
    <source>
        <strain evidence="1">NLD-2019</strain>
        <tissue evidence="1">Leaf</tissue>
    </source>
</reference>
<evidence type="ECO:0000313" key="2">
    <source>
        <dbReference type="Proteomes" id="UP000326396"/>
    </source>
</evidence>
<organism evidence="1 2">
    <name type="scientific">Mikania micrantha</name>
    <name type="common">bitter vine</name>
    <dbReference type="NCBI Taxonomy" id="192012"/>
    <lineage>
        <taxon>Eukaryota</taxon>
        <taxon>Viridiplantae</taxon>
        <taxon>Streptophyta</taxon>
        <taxon>Embryophyta</taxon>
        <taxon>Tracheophyta</taxon>
        <taxon>Spermatophyta</taxon>
        <taxon>Magnoliopsida</taxon>
        <taxon>eudicotyledons</taxon>
        <taxon>Gunneridae</taxon>
        <taxon>Pentapetalae</taxon>
        <taxon>asterids</taxon>
        <taxon>campanulids</taxon>
        <taxon>Asterales</taxon>
        <taxon>Asteraceae</taxon>
        <taxon>Asteroideae</taxon>
        <taxon>Heliantheae alliance</taxon>
        <taxon>Eupatorieae</taxon>
        <taxon>Mikania</taxon>
    </lineage>
</organism>
<keyword evidence="2" id="KW-1185">Reference proteome</keyword>
<dbReference type="Proteomes" id="UP000326396">
    <property type="component" value="Linkage Group LG1"/>
</dbReference>
<dbReference type="OrthoDB" id="194386at2759"/>
<comment type="caution">
    <text evidence="1">The sequence shown here is derived from an EMBL/GenBank/DDBJ whole genome shotgun (WGS) entry which is preliminary data.</text>
</comment>
<dbReference type="AlphaFoldDB" id="A0A5N6Q232"/>
<accession>A0A5N6Q232</accession>
<dbReference type="EMBL" id="SZYD01000001">
    <property type="protein sequence ID" value="KAD7478649.1"/>
    <property type="molecule type" value="Genomic_DNA"/>
</dbReference>
<evidence type="ECO:0000313" key="1">
    <source>
        <dbReference type="EMBL" id="KAD7478649.1"/>
    </source>
</evidence>
<gene>
    <name evidence="1" type="ORF">E3N88_01785</name>
</gene>
<sequence>MPLFDSSSYRPSAAAAYAYQKGDDLAKGPSRIIQEISFINSGAASKFQKSVLVPKLNKAPKIDIGSKVSELKAKA</sequence>
<proteinExistence type="predicted"/>